<proteinExistence type="predicted"/>
<keyword evidence="3 5" id="KW-0597">Phosphoprotein</keyword>
<evidence type="ECO:0000259" key="8">
    <source>
        <dbReference type="PROSITE" id="PS50112"/>
    </source>
</evidence>
<evidence type="ECO:0000259" key="6">
    <source>
        <dbReference type="PROSITE" id="PS50109"/>
    </source>
</evidence>
<feature type="domain" description="Response regulatory" evidence="7">
    <location>
        <begin position="649"/>
        <end position="766"/>
    </location>
</feature>
<evidence type="ECO:0000313" key="10">
    <source>
        <dbReference type="Proteomes" id="UP000228945"/>
    </source>
</evidence>
<dbReference type="InterPro" id="IPR005467">
    <property type="entry name" value="His_kinase_dom"/>
</dbReference>
<dbReference type="CDD" id="cd00082">
    <property type="entry name" value="HisKA"/>
    <property type="match status" value="1"/>
</dbReference>
<dbReference type="SMART" id="SM00388">
    <property type="entry name" value="HisKA"/>
    <property type="match status" value="1"/>
</dbReference>
<dbReference type="PRINTS" id="PR00344">
    <property type="entry name" value="BCTRLSENSOR"/>
</dbReference>
<keyword evidence="9" id="KW-0418">Kinase</keyword>
<dbReference type="EC" id="2.7.13.3" evidence="2"/>
<dbReference type="RefSeq" id="WP_099624065.1">
    <property type="nucleotide sequence ID" value="NZ_CP024201.1"/>
</dbReference>
<dbReference type="Gene3D" id="3.30.565.10">
    <property type="entry name" value="Histidine kinase-like ATPase, C-terminal domain"/>
    <property type="match status" value="1"/>
</dbReference>
<dbReference type="AlphaFoldDB" id="A0A2D2B3K4"/>
<dbReference type="PANTHER" id="PTHR45339">
    <property type="entry name" value="HYBRID SIGNAL TRANSDUCTION HISTIDINE KINASE J"/>
    <property type="match status" value="1"/>
</dbReference>
<evidence type="ECO:0000256" key="1">
    <source>
        <dbReference type="ARBA" id="ARBA00000085"/>
    </source>
</evidence>
<dbReference type="FunFam" id="3.30.565.10:FF:000010">
    <property type="entry name" value="Sensor histidine kinase RcsC"/>
    <property type="match status" value="1"/>
</dbReference>
<dbReference type="InterPro" id="IPR035965">
    <property type="entry name" value="PAS-like_dom_sf"/>
</dbReference>
<dbReference type="KEGG" id="cmb:CSW64_01035"/>
<dbReference type="NCBIfam" id="TIGR00229">
    <property type="entry name" value="sensory_box"/>
    <property type="match status" value="2"/>
</dbReference>
<organism evidence="9 10">
    <name type="scientific">Caulobacter mirabilis</name>
    <dbReference type="NCBI Taxonomy" id="69666"/>
    <lineage>
        <taxon>Bacteria</taxon>
        <taxon>Pseudomonadati</taxon>
        <taxon>Pseudomonadota</taxon>
        <taxon>Alphaproteobacteria</taxon>
        <taxon>Caulobacterales</taxon>
        <taxon>Caulobacteraceae</taxon>
        <taxon>Caulobacter</taxon>
    </lineage>
</organism>
<reference evidence="9 10" key="1">
    <citation type="submission" date="2017-10" db="EMBL/GenBank/DDBJ databases">
        <title>Genome sequence of Caulobacter mirabilis FWC38.</title>
        <authorList>
            <person name="Fiebig A."/>
            <person name="Crosson S."/>
        </authorList>
    </citation>
    <scope>NUCLEOTIDE SEQUENCE [LARGE SCALE GENOMIC DNA]</scope>
    <source>
        <strain evidence="9 10">FWC 38</strain>
    </source>
</reference>
<dbReference type="Pfam" id="PF00072">
    <property type="entry name" value="Response_reg"/>
    <property type="match status" value="1"/>
</dbReference>
<dbReference type="PROSITE" id="PS50109">
    <property type="entry name" value="HIS_KIN"/>
    <property type="match status" value="1"/>
</dbReference>
<dbReference type="PANTHER" id="PTHR45339:SF1">
    <property type="entry name" value="HYBRID SIGNAL TRANSDUCTION HISTIDINE KINASE J"/>
    <property type="match status" value="1"/>
</dbReference>
<dbReference type="PROSITE" id="PS50110">
    <property type="entry name" value="RESPONSE_REGULATORY"/>
    <property type="match status" value="1"/>
</dbReference>
<evidence type="ECO:0000313" key="9">
    <source>
        <dbReference type="EMBL" id="ATQ44828.1"/>
    </source>
</evidence>
<dbReference type="SMART" id="SM00448">
    <property type="entry name" value="REC"/>
    <property type="match status" value="1"/>
</dbReference>
<dbReference type="SUPFAM" id="SSF55785">
    <property type="entry name" value="PYP-like sensor domain (PAS domain)"/>
    <property type="match status" value="3"/>
</dbReference>
<feature type="modified residue" description="4-aspartylphosphate" evidence="5">
    <location>
        <position position="698"/>
    </location>
</feature>
<evidence type="ECO:0000259" key="7">
    <source>
        <dbReference type="PROSITE" id="PS50110"/>
    </source>
</evidence>
<accession>A0A2D2B3K4</accession>
<dbReference type="PROSITE" id="PS50112">
    <property type="entry name" value="PAS"/>
    <property type="match status" value="1"/>
</dbReference>
<dbReference type="EMBL" id="CP024201">
    <property type="protein sequence ID" value="ATQ44828.1"/>
    <property type="molecule type" value="Genomic_DNA"/>
</dbReference>
<dbReference type="InterPro" id="IPR004358">
    <property type="entry name" value="Sig_transdc_His_kin-like_C"/>
</dbReference>
<feature type="domain" description="PAS" evidence="8">
    <location>
        <begin position="15"/>
        <end position="85"/>
    </location>
</feature>
<dbReference type="SUPFAM" id="SSF47384">
    <property type="entry name" value="Homodimeric domain of signal transducing histidine kinase"/>
    <property type="match status" value="1"/>
</dbReference>
<comment type="catalytic activity">
    <reaction evidence="1">
        <text>ATP + protein L-histidine = ADP + protein N-phospho-L-histidine.</text>
        <dbReference type="EC" id="2.7.13.3"/>
    </reaction>
</comment>
<dbReference type="SUPFAM" id="SSF52172">
    <property type="entry name" value="CheY-like"/>
    <property type="match status" value="1"/>
</dbReference>
<dbReference type="CDD" id="cd00130">
    <property type="entry name" value="PAS"/>
    <property type="match status" value="2"/>
</dbReference>
<dbReference type="GO" id="GO:0000155">
    <property type="term" value="F:phosphorelay sensor kinase activity"/>
    <property type="evidence" value="ECO:0007669"/>
    <property type="project" value="InterPro"/>
</dbReference>
<keyword evidence="10" id="KW-1185">Reference proteome</keyword>
<protein>
    <recommendedName>
        <fullName evidence="2">histidine kinase</fullName>
        <ecNumber evidence="2">2.7.13.3</ecNumber>
    </recommendedName>
</protein>
<evidence type="ECO:0000256" key="3">
    <source>
        <dbReference type="ARBA" id="ARBA00022553"/>
    </source>
</evidence>
<dbReference type="InterPro" id="IPR036097">
    <property type="entry name" value="HisK_dim/P_sf"/>
</dbReference>
<keyword evidence="4" id="KW-0902">Two-component regulatory system</keyword>
<dbReference type="InterPro" id="IPR003661">
    <property type="entry name" value="HisK_dim/P_dom"/>
</dbReference>
<evidence type="ECO:0000256" key="2">
    <source>
        <dbReference type="ARBA" id="ARBA00012438"/>
    </source>
</evidence>
<dbReference type="Pfam" id="PF00512">
    <property type="entry name" value="HisKA"/>
    <property type="match status" value="1"/>
</dbReference>
<evidence type="ECO:0000256" key="5">
    <source>
        <dbReference type="PROSITE-ProRule" id="PRU00169"/>
    </source>
</evidence>
<dbReference type="InterPro" id="IPR000014">
    <property type="entry name" value="PAS"/>
</dbReference>
<dbReference type="OrthoDB" id="9801651at2"/>
<keyword evidence="9" id="KW-0808">Transferase</keyword>
<dbReference type="InterPro" id="IPR036890">
    <property type="entry name" value="HATPase_C_sf"/>
</dbReference>
<dbReference type="CDD" id="cd17546">
    <property type="entry name" value="REC_hyHK_CKI1_RcsC-like"/>
    <property type="match status" value="1"/>
</dbReference>
<dbReference type="InterPro" id="IPR001789">
    <property type="entry name" value="Sig_transdc_resp-reg_receiver"/>
</dbReference>
<dbReference type="Pfam" id="PF08447">
    <property type="entry name" value="PAS_3"/>
    <property type="match status" value="3"/>
</dbReference>
<dbReference type="SUPFAM" id="SSF55874">
    <property type="entry name" value="ATPase domain of HSP90 chaperone/DNA topoisomerase II/histidine kinase"/>
    <property type="match status" value="1"/>
</dbReference>
<dbReference type="Gene3D" id="1.10.287.130">
    <property type="match status" value="1"/>
</dbReference>
<dbReference type="SMART" id="SM00387">
    <property type="entry name" value="HATPase_c"/>
    <property type="match status" value="1"/>
</dbReference>
<dbReference type="SMART" id="SM00091">
    <property type="entry name" value="PAS"/>
    <property type="match status" value="3"/>
</dbReference>
<dbReference type="InterPro" id="IPR003594">
    <property type="entry name" value="HATPase_dom"/>
</dbReference>
<dbReference type="Proteomes" id="UP000228945">
    <property type="component" value="Chromosome"/>
</dbReference>
<evidence type="ECO:0000256" key="4">
    <source>
        <dbReference type="ARBA" id="ARBA00023012"/>
    </source>
</evidence>
<dbReference type="Gene3D" id="3.30.450.20">
    <property type="entry name" value="PAS domain"/>
    <property type="match status" value="3"/>
</dbReference>
<dbReference type="Gene3D" id="3.40.50.2300">
    <property type="match status" value="1"/>
</dbReference>
<feature type="domain" description="Histidine kinase" evidence="6">
    <location>
        <begin position="414"/>
        <end position="630"/>
    </location>
</feature>
<dbReference type="InterPro" id="IPR011006">
    <property type="entry name" value="CheY-like_superfamily"/>
</dbReference>
<dbReference type="CDD" id="cd16922">
    <property type="entry name" value="HATPase_EvgS-ArcB-TorS-like"/>
    <property type="match status" value="1"/>
</dbReference>
<name>A0A2D2B3K4_9CAUL</name>
<gene>
    <name evidence="9" type="ORF">CSW64_01035</name>
</gene>
<dbReference type="InterPro" id="IPR013655">
    <property type="entry name" value="PAS_fold_3"/>
</dbReference>
<sequence>MKTGDRRRRRQAGVDAATARWFFDNAMDMFAVVSPAGVFVDAGAGWDKTTGWTREDLVGHPVLDFVHPDSQAEAADTVRRLRRDGEATNCLQVACKNGGWLWLEGRSRLGPGGELIGILRDVTRERREKDELEAARRMQSMLSEAAGLGTWSYESRERRIEWSHDILAMSGWSAEDIAEPERFYELIPLEDREAVRAVFAAGVLKGVGATIEHRLQTRDGRWLTMRATFRTEPRGGIFALKGISQNVSELVEARDAARAGEARVQALMERARMDAWRQELALDAAEAGAFEINHLARTFWASETFFRVVGRRMNYTDVAQTVWPFVHAEDRELVSAANRRWSQGEENISMEFRIHHGEGVERWVRVFYRLDRPTRRGVGLVLDIDARKRQELALVEAQRAAETAAEAKARFLANMSHEIRTPMNGVIGVLHLLKNEPVSDEGRRLLDEALSCGAMLSTLLDDVIDFERIEAGRLDLSEEAVEAADLVRSVIRLLEPQAAAKGLTLALDEAEALGWVWTDPVRLRQCLFNLIGNAVKFTLDGGVRVRCERPASDRLAFIVEDTGVGIRPEAQVKLFERFHQADASATRRFGGSGLGLAITRRLAEMMGGSVSFVSTPGAGSTFRLEIAAQVASPRAADAQAESRLLEGLKILVVEDNATNRTIACKLLETLGAIAHTAADGLEGVQAATAGGFDLVLMDIQMPGIDGLEAARRIRALPGPAGVTPIVALTANVLSHQRQTYLAAGMDGVVGKPISPAALLAEIARIASPADVSETHVA</sequence>
<dbReference type="Pfam" id="PF02518">
    <property type="entry name" value="HATPase_c"/>
    <property type="match status" value="1"/>
</dbReference>